<dbReference type="InterPro" id="IPR014768">
    <property type="entry name" value="GBD/FH3_dom"/>
</dbReference>
<dbReference type="Proteomes" id="UP000689195">
    <property type="component" value="Unassembled WGS sequence"/>
</dbReference>
<keyword evidence="1" id="KW-0175">Coiled coil</keyword>
<comment type="caution">
    <text evidence="5">The sequence shown here is derived from an EMBL/GenBank/DDBJ whole genome shotgun (WGS) entry which is preliminary data.</text>
</comment>
<dbReference type="InterPro" id="IPR051425">
    <property type="entry name" value="Formin_Homology"/>
</dbReference>
<evidence type="ECO:0000259" key="4">
    <source>
        <dbReference type="PROSITE" id="PS51444"/>
    </source>
</evidence>
<dbReference type="Pfam" id="PF02181">
    <property type="entry name" value="FH2"/>
    <property type="match status" value="1"/>
</dbReference>
<dbReference type="PANTHER" id="PTHR45725:SF1">
    <property type="entry name" value="DISHEVELLED ASSOCIATED ACTIVATOR OF MORPHOGENESIS, ISOFORM D"/>
    <property type="match status" value="1"/>
</dbReference>
<evidence type="ECO:0008006" key="7">
    <source>
        <dbReference type="Google" id="ProtNLM"/>
    </source>
</evidence>
<dbReference type="PROSITE" id="PS51444">
    <property type="entry name" value="FH2"/>
    <property type="match status" value="1"/>
</dbReference>
<feature type="region of interest" description="Disordered" evidence="2">
    <location>
        <begin position="1273"/>
        <end position="1302"/>
    </location>
</feature>
<reference evidence="5" key="1">
    <citation type="submission" date="2021-01" db="EMBL/GenBank/DDBJ databases">
        <authorList>
            <consortium name="Genoscope - CEA"/>
            <person name="William W."/>
        </authorList>
    </citation>
    <scope>NUCLEOTIDE SEQUENCE</scope>
</reference>
<protein>
    <recommendedName>
        <fullName evidence="7">FH2 domain-containing protein</fullName>
    </recommendedName>
</protein>
<evidence type="ECO:0000256" key="1">
    <source>
        <dbReference type="SAM" id="Coils"/>
    </source>
</evidence>
<feature type="domain" description="GBD/FH3" evidence="3">
    <location>
        <begin position="39"/>
        <end position="444"/>
    </location>
</feature>
<organism evidence="5 6">
    <name type="scientific">Paramecium pentaurelia</name>
    <dbReference type="NCBI Taxonomy" id="43138"/>
    <lineage>
        <taxon>Eukaryota</taxon>
        <taxon>Sar</taxon>
        <taxon>Alveolata</taxon>
        <taxon>Ciliophora</taxon>
        <taxon>Intramacronucleata</taxon>
        <taxon>Oligohymenophorea</taxon>
        <taxon>Peniculida</taxon>
        <taxon>Parameciidae</taxon>
        <taxon>Paramecium</taxon>
    </lineage>
</organism>
<feature type="domain" description="FH2" evidence="4">
    <location>
        <begin position="889"/>
        <end position="1278"/>
    </location>
</feature>
<name>A0A8S1UCJ9_9CILI</name>
<feature type="region of interest" description="Disordered" evidence="2">
    <location>
        <begin position="799"/>
        <end position="900"/>
    </location>
</feature>
<sequence>MGNAISNGKLISPISIDAQIKESQLTIRFVLDQKKLQTQKNTIPKDFDHQISQLIKELKVEPKLLQQFQNTPQNFKCLILNEYKNIIGKNLLQNLPNDEINYFTQKLINPTLQDLEQIRRYLKNLQIHNQQDQLEQFNNVINLLIENLFRFYQQTQQIIQKKKPPCYLYQIEILNILEILVKIEKNQQQMLLIPDSMDIILKNLHPTHVELTTIVLEIASHLCWHTDEGYNWVLKSLNKLYEDNEIIFFINTLQKSKNAVMIATICAFIVTLTESPTQEEERKRMCQQFIKSGIFDIYKMITNNIEEFEYKADELRFEVVLQQIIEQNKQKHQILTDPNYIEEITLPMLYQRESRKIYDIGEFSNSIKIIEGQIEAFLENNKDIHIQQIQEPKKQEVKQHAKHLKTTFLTPQYLNLIQDEMGKANLTNLQRAVENIKHESKIRGTQIVTDFAEGISKYIDKLHLPTQKENENHEISQFESMKQLIEDLHEKIISLENEIKDLNFKKQSNESFVDVLQRKIGDLEKKMKSDQSILSQLNEQLASKNKDFRALQQENEQQQKTIQQLENELNQLREKLSIMQLAKAQKMEFEIPPQRLSYKSDNQDDLRQQLDQLKQELQQQNQKFFNQENEIKKFQKLLKEQNQNLLTKEILLTEKNKECRELQTINEKLIKKKYAKKVELQQLREKIQSVNYVKTQATKIQSELKTIEQYQNEVIRLNGLIEEQAFYLEQQKKQTQKFDEMRENQKVLELKNYKIEDEYKKQSINSQILQEKLQQLQLEKDNLEKKLQNQQLNAQNSIQSNNTFQSPNPILPGQNQINSLTPPISSNSQTGPAPPPPPPPPGVKTVSAPPPPPPPGGPKPPGPPPPLGGAPPPPPGPRPPGGPDPQFGGKQKHKPNVQLKQVPWTIIKPEQIKNTIWEQIDDTKLKLDYSIIENLFAVKPTSSNINTQSGINQAQKAAKVSMLGPERIKNLEIVLGKLKMSNQLIVDSLYQLDETVLRPNIVESLITAMPNDTEVGLWQDQDQSNLALPDIFCINISSVKGYDFRLLSLKFKYNYKELVEDLQSKIIIFQNLIGKTKNDKNTKVVMEYALAAGNYMNGQSARGGAYGFKFEMMEKLADVKSTDNKSNLLMFIIQKAEEDLKEELVLVDENIDDIELAAKTPLNQLNADLSELKKYSKNVDKAIKSKVSHSIQDLVEEKLQNFYQQVISDLADFENLLKQLENQYDDLSNYYAESKVTFDKFFEKFYKYKIVLRQAKQNITKIKQAEQKEQEKKKRIEQQQQQQGESQIKKKQEDNSLSGLKKLDKDQILNEVAKRRESKKNSLMLLSNVSVKQQIQPSQTETQDY</sequence>
<feature type="compositionally biased region" description="Pro residues" evidence="2">
    <location>
        <begin position="832"/>
        <end position="883"/>
    </location>
</feature>
<dbReference type="EMBL" id="CAJJDO010000038">
    <property type="protein sequence ID" value="CAD8162961.1"/>
    <property type="molecule type" value="Genomic_DNA"/>
</dbReference>
<feature type="coiled-coil region" evidence="1">
    <location>
        <begin position="478"/>
        <end position="686"/>
    </location>
</feature>
<proteinExistence type="predicted"/>
<evidence type="ECO:0000313" key="5">
    <source>
        <dbReference type="EMBL" id="CAD8162961.1"/>
    </source>
</evidence>
<dbReference type="PANTHER" id="PTHR45725">
    <property type="entry name" value="FORMIN HOMOLOGY 2 FAMILY MEMBER"/>
    <property type="match status" value="1"/>
</dbReference>
<accession>A0A8S1UCJ9</accession>
<dbReference type="SMART" id="SM00498">
    <property type="entry name" value="FH2"/>
    <property type="match status" value="1"/>
</dbReference>
<evidence type="ECO:0000313" key="6">
    <source>
        <dbReference type="Proteomes" id="UP000689195"/>
    </source>
</evidence>
<dbReference type="InterPro" id="IPR015425">
    <property type="entry name" value="FH2_Formin"/>
</dbReference>
<gene>
    <name evidence="5" type="ORF">PPENT_87.1.T0380330</name>
</gene>
<keyword evidence="6" id="KW-1185">Reference proteome</keyword>
<dbReference type="OrthoDB" id="1668162at2759"/>
<evidence type="ECO:0000256" key="2">
    <source>
        <dbReference type="SAM" id="MobiDB-lite"/>
    </source>
</evidence>
<dbReference type="PROSITE" id="PS51232">
    <property type="entry name" value="GBD_FH3"/>
    <property type="match status" value="1"/>
</dbReference>
<evidence type="ECO:0000259" key="3">
    <source>
        <dbReference type="PROSITE" id="PS51232"/>
    </source>
</evidence>
<feature type="compositionally biased region" description="Polar residues" evidence="2">
    <location>
        <begin position="803"/>
        <end position="830"/>
    </location>
</feature>